<dbReference type="InterPro" id="IPR029063">
    <property type="entry name" value="SAM-dependent_MTases_sf"/>
</dbReference>
<name>A0AAU7XB85_9HYPH</name>
<keyword evidence="2" id="KW-0489">Methyltransferase</keyword>
<accession>A0AAU7XB85</accession>
<dbReference type="SUPFAM" id="SSF53335">
    <property type="entry name" value="S-adenosyl-L-methionine-dependent methyltransferases"/>
    <property type="match status" value="1"/>
</dbReference>
<reference evidence="2" key="1">
    <citation type="submission" date="2024-06" db="EMBL/GenBank/DDBJ databases">
        <title>Methylostella associata gen. nov., sp. nov., a novel Ancalomicrobiaceae-affiliated facultatively methylotrophic bacteria that feed on methanotrophs of the genus Methylococcus.</title>
        <authorList>
            <person name="Saltykova V."/>
            <person name="Danilova O.V."/>
            <person name="Oshkin I.Y."/>
            <person name="Belova S.E."/>
            <person name="Pimenov N.V."/>
            <person name="Dedysh S.N."/>
        </authorList>
    </citation>
    <scope>NUCLEOTIDE SEQUENCE</scope>
    <source>
        <strain evidence="2">S20</strain>
    </source>
</reference>
<evidence type="ECO:0000259" key="1">
    <source>
        <dbReference type="Pfam" id="PF08241"/>
    </source>
</evidence>
<organism evidence="2">
    <name type="scientific">Methyloraptor flagellatus</name>
    <dbReference type="NCBI Taxonomy" id="3162530"/>
    <lineage>
        <taxon>Bacteria</taxon>
        <taxon>Pseudomonadati</taxon>
        <taxon>Pseudomonadota</taxon>
        <taxon>Alphaproteobacteria</taxon>
        <taxon>Hyphomicrobiales</taxon>
        <taxon>Ancalomicrobiaceae</taxon>
        <taxon>Methyloraptor</taxon>
    </lineage>
</organism>
<gene>
    <name evidence="2" type="ORF">ABS361_01515</name>
</gene>
<dbReference type="AlphaFoldDB" id="A0AAU7XB85"/>
<proteinExistence type="predicted"/>
<dbReference type="PANTHER" id="PTHR42912">
    <property type="entry name" value="METHYLTRANSFERASE"/>
    <property type="match status" value="1"/>
</dbReference>
<dbReference type="Pfam" id="PF08241">
    <property type="entry name" value="Methyltransf_11"/>
    <property type="match status" value="1"/>
</dbReference>
<feature type="domain" description="Methyltransferase type 11" evidence="1">
    <location>
        <begin position="81"/>
        <end position="177"/>
    </location>
</feature>
<dbReference type="EMBL" id="CP158568">
    <property type="protein sequence ID" value="XBY45009.1"/>
    <property type="molecule type" value="Genomic_DNA"/>
</dbReference>
<dbReference type="GO" id="GO:0008757">
    <property type="term" value="F:S-adenosylmethionine-dependent methyltransferase activity"/>
    <property type="evidence" value="ECO:0007669"/>
    <property type="project" value="InterPro"/>
</dbReference>
<dbReference type="RefSeq" id="WP_407050102.1">
    <property type="nucleotide sequence ID" value="NZ_CP158568.1"/>
</dbReference>
<sequence length="243" mass="26820">MPGNNDRDPRGALGRAVVLQGKTYKLEATPRLDQRSVLEAYSRWAPVYDFVFGRTPLFGRFFDLGRTLAVDHINGREGRVLEVGVGTGISLPRYAPHLTVTGIDLSPDMLALARKRVEAAGLGNIEALTEMDASLLAFPDASFETVAVMYTITVVPHPEQVMAEVERVTKPGGEAVFVSHFASDAGWRKAIEGGLTPFTKKLGWRPDFPVSRILNRPGFEHVETRRFGPLGIFSMVRLRRTEG</sequence>
<dbReference type="GO" id="GO:0032259">
    <property type="term" value="P:methylation"/>
    <property type="evidence" value="ECO:0007669"/>
    <property type="project" value="UniProtKB-KW"/>
</dbReference>
<evidence type="ECO:0000313" key="2">
    <source>
        <dbReference type="EMBL" id="XBY45009.1"/>
    </source>
</evidence>
<dbReference type="CDD" id="cd02440">
    <property type="entry name" value="AdoMet_MTases"/>
    <property type="match status" value="1"/>
</dbReference>
<dbReference type="PANTHER" id="PTHR42912:SF80">
    <property type="entry name" value="METHYLTRANSFERASE DOMAIN-CONTAINING PROTEIN"/>
    <property type="match status" value="1"/>
</dbReference>
<dbReference type="KEGG" id="mflg:ABS361_01515"/>
<dbReference type="InterPro" id="IPR050508">
    <property type="entry name" value="Methyltransf_Superfamily"/>
</dbReference>
<dbReference type="InterPro" id="IPR013216">
    <property type="entry name" value="Methyltransf_11"/>
</dbReference>
<protein>
    <submittedName>
        <fullName evidence="2">Methyltransferase domain-containing protein</fullName>
    </submittedName>
</protein>
<keyword evidence="2" id="KW-0808">Transferase</keyword>
<dbReference type="Gene3D" id="3.40.50.150">
    <property type="entry name" value="Vaccinia Virus protein VP39"/>
    <property type="match status" value="1"/>
</dbReference>